<accession>A0AAD7HWB7</accession>
<evidence type="ECO:0000313" key="2">
    <source>
        <dbReference type="EMBL" id="KAJ7729846.1"/>
    </source>
</evidence>
<dbReference type="Proteomes" id="UP001215280">
    <property type="component" value="Unassembled WGS sequence"/>
</dbReference>
<evidence type="ECO:0000256" key="1">
    <source>
        <dbReference type="SAM" id="MobiDB-lite"/>
    </source>
</evidence>
<keyword evidence="3" id="KW-1185">Reference proteome</keyword>
<protein>
    <submittedName>
        <fullName evidence="2">Uncharacterized protein</fullName>
    </submittedName>
</protein>
<organism evidence="2 3">
    <name type="scientific">Mycena maculata</name>
    <dbReference type="NCBI Taxonomy" id="230809"/>
    <lineage>
        <taxon>Eukaryota</taxon>
        <taxon>Fungi</taxon>
        <taxon>Dikarya</taxon>
        <taxon>Basidiomycota</taxon>
        <taxon>Agaricomycotina</taxon>
        <taxon>Agaricomycetes</taxon>
        <taxon>Agaricomycetidae</taxon>
        <taxon>Agaricales</taxon>
        <taxon>Marasmiineae</taxon>
        <taxon>Mycenaceae</taxon>
        <taxon>Mycena</taxon>
    </lineage>
</organism>
<dbReference type="AlphaFoldDB" id="A0AAD7HWB7"/>
<reference evidence="2" key="1">
    <citation type="submission" date="2023-03" db="EMBL/GenBank/DDBJ databases">
        <title>Massive genome expansion in bonnet fungi (Mycena s.s.) driven by repeated elements and novel gene families across ecological guilds.</title>
        <authorList>
            <consortium name="Lawrence Berkeley National Laboratory"/>
            <person name="Harder C.B."/>
            <person name="Miyauchi S."/>
            <person name="Viragh M."/>
            <person name="Kuo A."/>
            <person name="Thoen E."/>
            <person name="Andreopoulos B."/>
            <person name="Lu D."/>
            <person name="Skrede I."/>
            <person name="Drula E."/>
            <person name="Henrissat B."/>
            <person name="Morin E."/>
            <person name="Kohler A."/>
            <person name="Barry K."/>
            <person name="LaButti K."/>
            <person name="Morin E."/>
            <person name="Salamov A."/>
            <person name="Lipzen A."/>
            <person name="Mereny Z."/>
            <person name="Hegedus B."/>
            <person name="Baldrian P."/>
            <person name="Stursova M."/>
            <person name="Weitz H."/>
            <person name="Taylor A."/>
            <person name="Grigoriev I.V."/>
            <person name="Nagy L.G."/>
            <person name="Martin F."/>
            <person name="Kauserud H."/>
        </authorList>
    </citation>
    <scope>NUCLEOTIDE SEQUENCE</scope>
    <source>
        <strain evidence="2">CBHHK188m</strain>
    </source>
</reference>
<sequence>MTESDNFRSLTVLKLSYVLKNESPSEGLITMMRNQNFQHSLFLNVDLDERWPQADSPYPRDLIQLWEDHSFVATFTRSLLDSMPNSEHRPSFNFDWIYQEIFTGHPNVLLVLRPLMPSDDPTSRDLKRILDLYGMTYRIFQPFARFRQFIQFPFPEGDSPLDFLADPGRAGVLYCNPGDLVEDYMLLWTHRAKEVLSEAVVEPILMSLRRVTLGGPIVMPLRKYGNDVIEDPSDREAIVSQRGEMYARNPWGNPMSPKDDGCTPSPPSGAGW</sequence>
<evidence type="ECO:0000313" key="3">
    <source>
        <dbReference type="Proteomes" id="UP001215280"/>
    </source>
</evidence>
<feature type="region of interest" description="Disordered" evidence="1">
    <location>
        <begin position="247"/>
        <end position="272"/>
    </location>
</feature>
<dbReference type="EMBL" id="JARJLG010000195">
    <property type="protein sequence ID" value="KAJ7729846.1"/>
    <property type="molecule type" value="Genomic_DNA"/>
</dbReference>
<proteinExistence type="predicted"/>
<name>A0AAD7HWB7_9AGAR</name>
<gene>
    <name evidence="2" type="ORF">DFH07DRAFT_781815</name>
</gene>
<comment type="caution">
    <text evidence="2">The sequence shown here is derived from an EMBL/GenBank/DDBJ whole genome shotgun (WGS) entry which is preliminary data.</text>
</comment>